<feature type="transmembrane region" description="Helical" evidence="6">
    <location>
        <begin position="294"/>
        <end position="314"/>
    </location>
</feature>
<keyword evidence="2" id="KW-0813">Transport</keyword>
<keyword evidence="4 6" id="KW-1133">Transmembrane helix</keyword>
<feature type="transmembrane region" description="Helical" evidence="6">
    <location>
        <begin position="360"/>
        <end position="379"/>
    </location>
</feature>
<dbReference type="InterPro" id="IPR004680">
    <property type="entry name" value="Cit_transptr-like_dom"/>
</dbReference>
<evidence type="ECO:0000313" key="9">
    <source>
        <dbReference type="Proteomes" id="UP000199548"/>
    </source>
</evidence>
<evidence type="ECO:0000256" key="6">
    <source>
        <dbReference type="SAM" id="Phobius"/>
    </source>
</evidence>
<evidence type="ECO:0000256" key="5">
    <source>
        <dbReference type="ARBA" id="ARBA00023136"/>
    </source>
</evidence>
<evidence type="ECO:0000259" key="7">
    <source>
        <dbReference type="Pfam" id="PF03600"/>
    </source>
</evidence>
<evidence type="ECO:0000256" key="2">
    <source>
        <dbReference type="ARBA" id="ARBA00022448"/>
    </source>
</evidence>
<dbReference type="InterPro" id="IPR051475">
    <property type="entry name" value="Diverse_Ion_Transporter"/>
</dbReference>
<reference evidence="8 9" key="1">
    <citation type="submission" date="2016-10" db="EMBL/GenBank/DDBJ databases">
        <authorList>
            <person name="de Groot N.N."/>
        </authorList>
    </citation>
    <scope>NUCLEOTIDE SEQUENCE [LARGE SCALE GENOMIC DNA]</scope>
    <source>
        <strain evidence="8 9">LMG 23650</strain>
    </source>
</reference>
<feature type="transmembrane region" description="Helical" evidence="6">
    <location>
        <begin position="61"/>
        <end position="81"/>
    </location>
</feature>
<dbReference type="GO" id="GO:0055085">
    <property type="term" value="P:transmembrane transport"/>
    <property type="evidence" value="ECO:0007669"/>
    <property type="project" value="InterPro"/>
</dbReference>
<organism evidence="8 9">
    <name type="scientific">Paraburkholderia megapolitana</name>
    <dbReference type="NCBI Taxonomy" id="420953"/>
    <lineage>
        <taxon>Bacteria</taxon>
        <taxon>Pseudomonadati</taxon>
        <taxon>Pseudomonadota</taxon>
        <taxon>Betaproteobacteria</taxon>
        <taxon>Burkholderiales</taxon>
        <taxon>Burkholderiaceae</taxon>
        <taxon>Paraburkholderia</taxon>
    </lineage>
</organism>
<sequence>MQDNASADRAPQPVLRRLLGLATKEPVLSVLVVALIALQLFHPKPWTALPALIDWQTVLTLAGLLILTKAVEWSGFLMWLAHRVVHHIHSERGLACLLIGLAAALSTLLTNDVALFVVIPLTLSLHQLTPLPLRRLVIFIALAVNAGSVLTPLGNPQNLFLWQTSGVSFGAFVWALAPLCAVLMALLYLLAVFAFRAVPLDLSKDIDAHPVDRSLLGVAVLLFAAFVVLADARHAGIGLAGVAIGFLAWRPKIVLKIDWLLLLIVVFMFVVLRSVAALPAVHETVSHLGLTTPLRAYAASAILSQGISNVPAAIMLAEFTRDWRALAFGVSVGGFGLAIGSLANLIAVRLSGERGMWGAFHLYSLPFWLLSGLAGGFLLSHF</sequence>
<name>A0A1I3S8E0_9BURK</name>
<gene>
    <name evidence="8" type="ORF">SAMN05192543_10867</name>
</gene>
<comment type="subcellular location">
    <subcellularLocation>
        <location evidence="1">Membrane</location>
        <topology evidence="1">Multi-pass membrane protein</topology>
    </subcellularLocation>
</comment>
<accession>A0A1I3S8E0</accession>
<proteinExistence type="predicted"/>
<evidence type="ECO:0000256" key="1">
    <source>
        <dbReference type="ARBA" id="ARBA00004141"/>
    </source>
</evidence>
<feature type="transmembrane region" description="Helical" evidence="6">
    <location>
        <begin position="93"/>
        <end position="121"/>
    </location>
</feature>
<protein>
    <submittedName>
        <fullName evidence="8">Transporter, YbiR family</fullName>
    </submittedName>
</protein>
<evidence type="ECO:0000313" key="8">
    <source>
        <dbReference type="EMBL" id="SFJ54670.1"/>
    </source>
</evidence>
<feature type="transmembrane region" description="Helical" evidence="6">
    <location>
        <begin position="215"/>
        <end position="248"/>
    </location>
</feature>
<dbReference type="GO" id="GO:0016020">
    <property type="term" value="C:membrane"/>
    <property type="evidence" value="ECO:0007669"/>
    <property type="project" value="UniProtKB-SubCell"/>
</dbReference>
<feature type="transmembrane region" description="Helical" evidence="6">
    <location>
        <begin position="326"/>
        <end position="348"/>
    </location>
</feature>
<evidence type="ECO:0000256" key="4">
    <source>
        <dbReference type="ARBA" id="ARBA00022989"/>
    </source>
</evidence>
<keyword evidence="9" id="KW-1185">Reference proteome</keyword>
<feature type="transmembrane region" description="Helical" evidence="6">
    <location>
        <begin position="133"/>
        <end position="154"/>
    </location>
</feature>
<dbReference type="AlphaFoldDB" id="A0A1I3S8E0"/>
<dbReference type="RefSeq" id="WP_407670695.1">
    <property type="nucleotide sequence ID" value="NZ_CP041745.1"/>
</dbReference>
<keyword evidence="5 6" id="KW-0472">Membrane</keyword>
<feature type="transmembrane region" description="Helical" evidence="6">
    <location>
        <begin position="260"/>
        <end position="282"/>
    </location>
</feature>
<feature type="domain" description="Citrate transporter-like" evidence="7">
    <location>
        <begin position="29"/>
        <end position="317"/>
    </location>
</feature>
<dbReference type="PANTHER" id="PTHR43568">
    <property type="entry name" value="P PROTEIN"/>
    <property type="match status" value="1"/>
</dbReference>
<dbReference type="STRING" id="420953.SAMN05192543_10867"/>
<dbReference type="Proteomes" id="UP000199548">
    <property type="component" value="Unassembled WGS sequence"/>
</dbReference>
<keyword evidence="3 6" id="KW-0812">Transmembrane</keyword>
<dbReference type="Pfam" id="PF03600">
    <property type="entry name" value="CitMHS"/>
    <property type="match status" value="1"/>
</dbReference>
<dbReference type="EMBL" id="FOQU01000008">
    <property type="protein sequence ID" value="SFJ54670.1"/>
    <property type="molecule type" value="Genomic_DNA"/>
</dbReference>
<dbReference type="PANTHER" id="PTHR43568:SF1">
    <property type="entry name" value="P PROTEIN"/>
    <property type="match status" value="1"/>
</dbReference>
<evidence type="ECO:0000256" key="3">
    <source>
        <dbReference type="ARBA" id="ARBA00022692"/>
    </source>
</evidence>
<feature type="transmembrane region" description="Helical" evidence="6">
    <location>
        <begin position="166"/>
        <end position="195"/>
    </location>
</feature>
<feature type="transmembrane region" description="Helical" evidence="6">
    <location>
        <begin position="21"/>
        <end position="41"/>
    </location>
</feature>